<dbReference type="Pfam" id="PF05685">
    <property type="entry name" value="Uma2"/>
    <property type="match status" value="1"/>
</dbReference>
<evidence type="ECO:0000256" key="1">
    <source>
        <dbReference type="SAM" id="MobiDB-lite"/>
    </source>
</evidence>
<keyword evidence="4" id="KW-1185">Reference proteome</keyword>
<dbReference type="InterPro" id="IPR008538">
    <property type="entry name" value="Uma2"/>
</dbReference>
<organism evidence="3 4">
    <name type="scientific">Singulisphaera acidiphila (strain ATCC BAA-1392 / DSM 18658 / VKM B-2454 / MOB10)</name>
    <dbReference type="NCBI Taxonomy" id="886293"/>
    <lineage>
        <taxon>Bacteria</taxon>
        <taxon>Pseudomonadati</taxon>
        <taxon>Planctomycetota</taxon>
        <taxon>Planctomycetia</taxon>
        <taxon>Isosphaerales</taxon>
        <taxon>Isosphaeraceae</taxon>
        <taxon>Singulisphaera</taxon>
    </lineage>
</organism>
<protein>
    <recommendedName>
        <fullName evidence="2">Putative restriction endonuclease domain-containing protein</fullName>
    </recommendedName>
</protein>
<dbReference type="HOGENOM" id="CLU_075279_0_0_0"/>
<feature type="compositionally biased region" description="Polar residues" evidence="1">
    <location>
        <begin position="1"/>
        <end position="12"/>
    </location>
</feature>
<dbReference type="SUPFAM" id="SSF52980">
    <property type="entry name" value="Restriction endonuclease-like"/>
    <property type="match status" value="1"/>
</dbReference>
<dbReference type="EMBL" id="CP003364">
    <property type="protein sequence ID" value="AGA31332.1"/>
    <property type="molecule type" value="Genomic_DNA"/>
</dbReference>
<gene>
    <name evidence="3" type="ordered locus">Sinac_7290</name>
</gene>
<reference evidence="3 4" key="1">
    <citation type="submission" date="2012-02" db="EMBL/GenBank/DDBJ databases">
        <title>Complete sequence of chromosome of Singulisphaera acidiphila DSM 18658.</title>
        <authorList>
            <consortium name="US DOE Joint Genome Institute (JGI-PGF)"/>
            <person name="Lucas S."/>
            <person name="Copeland A."/>
            <person name="Lapidus A."/>
            <person name="Glavina del Rio T."/>
            <person name="Dalin E."/>
            <person name="Tice H."/>
            <person name="Bruce D."/>
            <person name="Goodwin L."/>
            <person name="Pitluck S."/>
            <person name="Peters L."/>
            <person name="Ovchinnikova G."/>
            <person name="Chertkov O."/>
            <person name="Kyrpides N."/>
            <person name="Mavromatis K."/>
            <person name="Ivanova N."/>
            <person name="Brettin T."/>
            <person name="Detter J.C."/>
            <person name="Han C."/>
            <person name="Larimer F."/>
            <person name="Land M."/>
            <person name="Hauser L."/>
            <person name="Markowitz V."/>
            <person name="Cheng J.-F."/>
            <person name="Hugenholtz P."/>
            <person name="Woyke T."/>
            <person name="Wu D."/>
            <person name="Tindall B."/>
            <person name="Pomrenke H."/>
            <person name="Brambilla E."/>
            <person name="Klenk H.-P."/>
            <person name="Eisen J.A."/>
        </authorList>
    </citation>
    <scope>NUCLEOTIDE SEQUENCE [LARGE SCALE GENOMIC DNA]</scope>
    <source>
        <strain evidence="4">ATCC BAA-1392 / DSM 18658 / VKM B-2454 / MOB10</strain>
    </source>
</reference>
<evidence type="ECO:0000313" key="3">
    <source>
        <dbReference type="EMBL" id="AGA31332.1"/>
    </source>
</evidence>
<feature type="domain" description="Putative restriction endonuclease" evidence="2">
    <location>
        <begin position="45"/>
        <end position="160"/>
    </location>
</feature>
<dbReference type="OrthoDB" id="275220at2"/>
<dbReference type="RefSeq" id="WP_015250401.1">
    <property type="nucleotide sequence ID" value="NC_019892.1"/>
</dbReference>
<dbReference type="KEGG" id="saci:Sinac_7290"/>
<name>L0DQ04_SINAD</name>
<dbReference type="PANTHER" id="PTHR33352">
    <property type="entry name" value="SLR1095 PROTEIN"/>
    <property type="match status" value="1"/>
</dbReference>
<evidence type="ECO:0000259" key="2">
    <source>
        <dbReference type="Pfam" id="PF05685"/>
    </source>
</evidence>
<dbReference type="Proteomes" id="UP000010798">
    <property type="component" value="Chromosome"/>
</dbReference>
<dbReference type="eggNOG" id="COG4636">
    <property type="taxonomic scope" value="Bacteria"/>
</dbReference>
<dbReference type="Gene3D" id="3.90.1570.10">
    <property type="entry name" value="tt1808, chain A"/>
    <property type="match status" value="1"/>
</dbReference>
<dbReference type="InterPro" id="IPR012296">
    <property type="entry name" value="Nuclease_put_TT1808"/>
</dbReference>
<dbReference type="PANTHER" id="PTHR33352:SF2">
    <property type="entry name" value="SLL0995 PROTEIN"/>
    <property type="match status" value="1"/>
</dbReference>
<dbReference type="AlphaFoldDB" id="L0DQ04"/>
<accession>L0DQ04</accession>
<dbReference type="STRING" id="886293.Sinac_7290"/>
<dbReference type="InterPro" id="IPR011335">
    <property type="entry name" value="Restrct_endonuc-II-like"/>
</dbReference>
<dbReference type="CDD" id="cd06260">
    <property type="entry name" value="DUF820-like"/>
    <property type="match status" value="1"/>
</dbReference>
<evidence type="ECO:0000313" key="4">
    <source>
        <dbReference type="Proteomes" id="UP000010798"/>
    </source>
</evidence>
<feature type="region of interest" description="Disordered" evidence="1">
    <location>
        <begin position="1"/>
        <end position="20"/>
    </location>
</feature>
<sequence length="223" mass="25626">MSTQTRGPSQKQIVYPDSDGQPMAENTLQFEWITTIKGGLDTVFRDDPNVFVAGDLLWYPVEGDNTIRTAPDALVVIGRPKGYRGSYQQWQEAGIPPQVVFEVLSPGNRLGEMSRKFRFYERYGVEEYYVYDPDRIELTGWIRKGAELDEIPAMDGWISPRLAIRFELADDTMRIYGPDQRPFATYLELAEQRDEAAQQRDAERLRADRLTAQLRALGIEPER</sequence>
<proteinExistence type="predicted"/>